<proteinExistence type="predicted"/>
<dbReference type="GO" id="GO:0005524">
    <property type="term" value="F:ATP binding"/>
    <property type="evidence" value="ECO:0007669"/>
    <property type="project" value="InterPro"/>
</dbReference>
<sequence length="896" mass="103808">MALHKNFPKNPYEILDPAIRWFPADEDLREQGYEKLLPPLVAELRKKVKEWRAKNYEGASETSKALLNWWFKEEHILYDKDGVSFNFKYYFAQREAVETVIWLYDVAKVKDKYDLIRYNSTGIVSPQMFTEDWLRFVIKMATGSGKTKVISLIIAWAYFHKLYEKNSELAKNFLLITPNVIVFERIKNDFESLKIFFQDPVLPDNGFLGQNWYNDFQVTLHLQDELKNVSDTGNIFLTNIHRVFEGDVSIASVDDEDTSEYFLGEKPVVKTSDSKVDLGSIVRDIDELIVINDEAHHIHDEKMAWFKSIQDIHNRLKGKGTKLALQIDLTATPKKNDGSIFVQTISDYPLVEAIHQRIVKNPVVPDEASFGKLKENQSSLFSEKYRDYINLGVEEWRKAYKNLEPTGKKSILFIMTDDTKNCDDVAEYIEGSFSDLKGAVLTIHTNKSGEISESTSGKSKEELDILRKQANNIDSLESPYKVIVSVLMLKEGWDVKNVVTIVGLRPYASDSKILPEQTLGRGLRRMYFGKENVEEYVSVIGTPAFMDFVTSIKGEGVLLEKRLMGKGTKPITPMVVEVDKDNPKKDIAKLDIEIPAMSARIQREYKNLADLDPSKFENNKLKVKIFSEQEKREIIFKDVVGEEFHHSTELTGDINPNYQTVIGFFAQAIMRELRLFGCYDVLYEKVKIFIKNYLFEKEIDLNDLNIFRNLSEQLSIKTIKESFKKAINDLTIKDKGDTEIRNYIKVSEARPFVVNNKSFFIPKKSVFNRIVGDSDFELVFSEFLEKCDDVVSFAKNYMNKEANALRIEYKNAEGFIATYYPDFFAKTDNKTIYIIETKGREDEDDKIKFDRLKLWCEDVNSRQSRSIYKALYVKQEEWEKYKAKDFKELINLHNSS</sequence>
<keyword evidence="2" id="KW-0067">ATP-binding</keyword>
<dbReference type="GO" id="GO:0004386">
    <property type="term" value="F:helicase activity"/>
    <property type="evidence" value="ECO:0007669"/>
    <property type="project" value="UniProtKB-KW"/>
</dbReference>
<dbReference type="GO" id="GO:0016787">
    <property type="term" value="F:hydrolase activity"/>
    <property type="evidence" value="ECO:0007669"/>
    <property type="project" value="InterPro"/>
</dbReference>
<dbReference type="Pfam" id="PF04851">
    <property type="entry name" value="ResIII"/>
    <property type="match status" value="1"/>
</dbReference>
<dbReference type="Gene3D" id="3.40.91.30">
    <property type="match status" value="1"/>
</dbReference>
<evidence type="ECO:0000259" key="1">
    <source>
        <dbReference type="Pfam" id="PF04851"/>
    </source>
</evidence>
<dbReference type="Gene3D" id="3.40.50.300">
    <property type="entry name" value="P-loop containing nucleotide triphosphate hydrolases"/>
    <property type="match status" value="2"/>
</dbReference>
<keyword evidence="2" id="KW-0347">Helicase</keyword>
<reference evidence="2 3" key="1">
    <citation type="journal article" date="2015" name="Nature">
        <title>rRNA introns, odd ribosomes, and small enigmatic genomes across a large radiation of phyla.</title>
        <authorList>
            <person name="Brown C.T."/>
            <person name="Hug L.A."/>
            <person name="Thomas B.C."/>
            <person name="Sharon I."/>
            <person name="Castelle C.J."/>
            <person name="Singh A."/>
            <person name="Wilkins M.J."/>
            <person name="Williams K.H."/>
            <person name="Banfield J.F."/>
        </authorList>
    </citation>
    <scope>NUCLEOTIDE SEQUENCE [LARGE SCALE GENOMIC DNA]</scope>
</reference>
<dbReference type="InterPro" id="IPR006935">
    <property type="entry name" value="Helicase/UvrB_N"/>
</dbReference>
<dbReference type="SUPFAM" id="SSF52540">
    <property type="entry name" value="P-loop containing nucleoside triphosphate hydrolases"/>
    <property type="match status" value="2"/>
</dbReference>
<gene>
    <name evidence="2" type="ORF">UT27_C0007G0045</name>
</gene>
<dbReference type="PANTHER" id="PTHR47396">
    <property type="entry name" value="TYPE I RESTRICTION ENZYME ECOKI R PROTEIN"/>
    <property type="match status" value="1"/>
</dbReference>
<organism evidence="2 3">
    <name type="scientific">Candidatus Nomurabacteria bacterium GW2011_GWD2_39_12</name>
    <dbReference type="NCBI Taxonomy" id="1618759"/>
    <lineage>
        <taxon>Bacteria</taxon>
        <taxon>Candidatus Nomuraibacteriota</taxon>
    </lineage>
</organism>
<evidence type="ECO:0000313" key="3">
    <source>
        <dbReference type="Proteomes" id="UP000033998"/>
    </source>
</evidence>
<dbReference type="PANTHER" id="PTHR47396:SF1">
    <property type="entry name" value="ATP-DEPENDENT HELICASE IRC3-RELATED"/>
    <property type="match status" value="1"/>
</dbReference>
<dbReference type="InterPro" id="IPR027417">
    <property type="entry name" value="P-loop_NTPase"/>
</dbReference>
<keyword evidence="2" id="KW-0547">Nucleotide-binding</keyword>
<dbReference type="Proteomes" id="UP000033998">
    <property type="component" value="Unassembled WGS sequence"/>
</dbReference>
<name>A0A837HQC2_9BACT</name>
<keyword evidence="2" id="KW-0378">Hydrolase</keyword>
<comment type="caution">
    <text evidence="2">The sequence shown here is derived from an EMBL/GenBank/DDBJ whole genome shotgun (WGS) entry which is preliminary data.</text>
</comment>
<dbReference type="InterPro" id="IPR050742">
    <property type="entry name" value="Helicase_Restrict-Modif_Enz"/>
</dbReference>
<dbReference type="GO" id="GO:0003677">
    <property type="term" value="F:DNA binding"/>
    <property type="evidence" value="ECO:0007669"/>
    <property type="project" value="InterPro"/>
</dbReference>
<feature type="domain" description="Helicase/UvrB N-terminal" evidence="1">
    <location>
        <begin position="92"/>
        <end position="334"/>
    </location>
</feature>
<evidence type="ECO:0000313" key="2">
    <source>
        <dbReference type="EMBL" id="KKR01565.1"/>
    </source>
</evidence>
<protein>
    <submittedName>
        <fullName evidence="2">DNA/RNA helicase, superfamily II</fullName>
    </submittedName>
</protein>
<dbReference type="GO" id="GO:0005829">
    <property type="term" value="C:cytosol"/>
    <property type="evidence" value="ECO:0007669"/>
    <property type="project" value="TreeGrafter"/>
</dbReference>
<accession>A0A837HQC2</accession>
<dbReference type="EMBL" id="LBWE01000007">
    <property type="protein sequence ID" value="KKR01565.1"/>
    <property type="molecule type" value="Genomic_DNA"/>
</dbReference>
<dbReference type="AlphaFoldDB" id="A0A837HQC2"/>